<name>A0ACC3A9L1_9EURO</name>
<dbReference type="Proteomes" id="UP001172386">
    <property type="component" value="Unassembled WGS sequence"/>
</dbReference>
<proteinExistence type="predicted"/>
<comment type="caution">
    <text evidence="1">The sequence shown here is derived from an EMBL/GenBank/DDBJ whole genome shotgun (WGS) entry which is preliminary data.</text>
</comment>
<protein>
    <submittedName>
        <fullName evidence="1">Uncharacterized protein</fullName>
    </submittedName>
</protein>
<reference evidence="1" key="1">
    <citation type="submission" date="2022-10" db="EMBL/GenBank/DDBJ databases">
        <title>Culturing micro-colonial fungi from biological soil crusts in the Mojave desert and describing Neophaeococcomyces mojavensis, and introducing the new genera and species Taxawa tesnikishii.</title>
        <authorList>
            <person name="Kurbessoian T."/>
            <person name="Stajich J.E."/>
        </authorList>
    </citation>
    <scope>NUCLEOTIDE SEQUENCE</scope>
    <source>
        <strain evidence="1">JES_112</strain>
    </source>
</reference>
<keyword evidence="2" id="KW-1185">Reference proteome</keyword>
<accession>A0ACC3A9L1</accession>
<sequence>MDTDQLTASPMGSNLPHQKPIAPSRSRQFVKYSRGVTNVWKEVAKCVEKGLSPHLDYKHGVLYAAKAYGEDIGDKRYVKIGSLLNSDGEGIKDIQTKCKQQTEQDFMTPSFIGAHRAEIILHKYFHNDRHARLDCGCEEENCEWYDKDPAIMRHWVLTIYLWFMKRPYDFKSGQLVPQWSSALSVWLDSFKSEIPISMEEFFLLGPNLVKEKPPSQSPLVNSTSSRSKPGDSLPHHEPYHPHSTPIPSRQRHPSIDASPTASSPTLGLSSSQDISGPEWRIKPNEFHSSLNDGKLATSGEHKSLTESTLIKDKKDSRENHMGGNVMENYSASEDVEDEEDDEAKWYDAKVHHEESVIGDETDEYRYSEDVNVEEKLGNRQMYAQQTSEEEVSEEGCVEEEHKNSKEDEEVNVKQQNDEKEVDEKEMDEKEVDEKKANLTGKSGKEKPNQALSGAGVLKDEEIQSLVEVKDGVSKSDRGLHQTNAGDQLRRTTVDVQTHIEDICLTATRKGIYASQPVGSSCQRGSSDASSARDALDEKASKVITHVSSAMCDPMVSHLAASETQRSVSITESPLQARNSSLQTDPITKFLLALSISDSEAQCVAGGSVSTRQTTSQQIKEQGHARDASDCHERNMNIKGEQAPPIANEDDTNGKVMDKRPSEKSTYSVSSAKSPTVEEDVDDIIPNISIKTGNGTEILGLQSKKDGQSSSHSEQADKDGGLFGNTQWRFDSCSKTTTTPASKSTDEKKTLHQPGVAWTKAATSEPSIETGARSIHQMPVSPSAKKGHLNSLFSVPPNCPGEQPGKSILRSPKFLPTTSKSTPSVITPPEPDIKGVAEVEAFKFDLSTIQKFFPPESLAWRSADVSPTPQKVATKPALTKTFDTIPQVPEGHGANLQTDISDCEMIDVETQNPSAENLATFLQVKDLPDSGHSRRLSESDIASKTNTVEVESRPRTGSFSQQPLKTKKKVPWRGYNVVVCLPP</sequence>
<evidence type="ECO:0000313" key="2">
    <source>
        <dbReference type="Proteomes" id="UP001172386"/>
    </source>
</evidence>
<organism evidence="1 2">
    <name type="scientific">Neophaeococcomyces mojaviensis</name>
    <dbReference type="NCBI Taxonomy" id="3383035"/>
    <lineage>
        <taxon>Eukaryota</taxon>
        <taxon>Fungi</taxon>
        <taxon>Dikarya</taxon>
        <taxon>Ascomycota</taxon>
        <taxon>Pezizomycotina</taxon>
        <taxon>Eurotiomycetes</taxon>
        <taxon>Chaetothyriomycetidae</taxon>
        <taxon>Chaetothyriales</taxon>
        <taxon>Chaetothyriales incertae sedis</taxon>
        <taxon>Neophaeococcomyces</taxon>
    </lineage>
</organism>
<evidence type="ECO:0000313" key="1">
    <source>
        <dbReference type="EMBL" id="KAJ9657799.1"/>
    </source>
</evidence>
<gene>
    <name evidence="1" type="ORF">H2198_004106</name>
</gene>
<dbReference type="EMBL" id="JAPDRQ010000059">
    <property type="protein sequence ID" value="KAJ9657799.1"/>
    <property type="molecule type" value="Genomic_DNA"/>
</dbReference>